<feature type="region of interest" description="Disordered" evidence="1">
    <location>
        <begin position="30"/>
        <end position="67"/>
    </location>
</feature>
<evidence type="ECO:0000256" key="1">
    <source>
        <dbReference type="SAM" id="MobiDB-lite"/>
    </source>
</evidence>
<name>A0A1A9WS18_9MUSC</name>
<keyword evidence="3" id="KW-1185">Reference proteome</keyword>
<evidence type="ECO:0000313" key="2">
    <source>
        <dbReference type="EnsemblMetazoa" id="GBRI030002-PA"/>
    </source>
</evidence>
<feature type="region of interest" description="Disordered" evidence="1">
    <location>
        <begin position="137"/>
        <end position="164"/>
    </location>
</feature>
<protein>
    <submittedName>
        <fullName evidence="2">Uncharacterized protein</fullName>
    </submittedName>
</protein>
<dbReference type="EnsemblMetazoa" id="GBRI030002-RA">
    <property type="protein sequence ID" value="GBRI030002-PA"/>
    <property type="gene ID" value="GBRI030002"/>
</dbReference>
<accession>A0A1A9WS18</accession>
<feature type="compositionally biased region" description="Basic residues" evidence="1">
    <location>
        <begin position="50"/>
        <end position="60"/>
    </location>
</feature>
<reference evidence="3" key="1">
    <citation type="submission" date="2014-03" db="EMBL/GenBank/DDBJ databases">
        <authorList>
            <person name="Aksoy S."/>
            <person name="Warren W."/>
            <person name="Wilson R.K."/>
        </authorList>
    </citation>
    <scope>NUCLEOTIDE SEQUENCE [LARGE SCALE GENOMIC DNA]</scope>
    <source>
        <strain evidence="3">IAEA</strain>
    </source>
</reference>
<proteinExistence type="predicted"/>
<dbReference type="Proteomes" id="UP000091820">
    <property type="component" value="Unassembled WGS sequence"/>
</dbReference>
<evidence type="ECO:0000313" key="3">
    <source>
        <dbReference type="Proteomes" id="UP000091820"/>
    </source>
</evidence>
<feature type="compositionally biased region" description="Polar residues" evidence="1">
    <location>
        <begin position="146"/>
        <end position="157"/>
    </location>
</feature>
<organism evidence="2 3">
    <name type="scientific">Glossina brevipalpis</name>
    <dbReference type="NCBI Taxonomy" id="37001"/>
    <lineage>
        <taxon>Eukaryota</taxon>
        <taxon>Metazoa</taxon>
        <taxon>Ecdysozoa</taxon>
        <taxon>Arthropoda</taxon>
        <taxon>Hexapoda</taxon>
        <taxon>Insecta</taxon>
        <taxon>Pterygota</taxon>
        <taxon>Neoptera</taxon>
        <taxon>Endopterygota</taxon>
        <taxon>Diptera</taxon>
        <taxon>Brachycera</taxon>
        <taxon>Muscomorpha</taxon>
        <taxon>Hippoboscoidea</taxon>
        <taxon>Glossinidae</taxon>
        <taxon>Glossina</taxon>
    </lineage>
</organism>
<feature type="region of interest" description="Disordered" evidence="1">
    <location>
        <begin position="172"/>
        <end position="191"/>
    </location>
</feature>
<sequence length="191" mass="20803">MIDLVKLTTQNSRLQSKPAAAATGAAAAAGKTAKQIKSGTVSPANSQTSSKRRKITRKRKSNDNPEPVTAVKIKLLSTTTTTTAAATKTTTSNPKGIKSNAFKNNTSVAKLSKDRITKNLKANSDVILKKLKEKETGRRTVFGKNNPIQKKSVTSQRPSPPLTRSRLKEMQAANEAKRTKHRHTNVKNPRY</sequence>
<reference evidence="2" key="2">
    <citation type="submission" date="2020-05" db="UniProtKB">
        <authorList>
            <consortium name="EnsemblMetazoa"/>
        </authorList>
    </citation>
    <scope>IDENTIFICATION</scope>
    <source>
        <strain evidence="2">IAEA</strain>
    </source>
</reference>
<feature type="compositionally biased region" description="Basic residues" evidence="1">
    <location>
        <begin position="178"/>
        <end position="191"/>
    </location>
</feature>
<dbReference type="VEuPathDB" id="VectorBase:GBRI030002"/>
<dbReference type="AlphaFoldDB" id="A0A1A9WS18"/>
<feature type="compositionally biased region" description="Polar residues" evidence="1">
    <location>
        <begin position="35"/>
        <end position="45"/>
    </location>
</feature>